<protein>
    <submittedName>
        <fullName evidence="2">Uncharacterized protein</fullName>
    </submittedName>
</protein>
<keyword evidence="3" id="KW-1185">Reference proteome</keyword>
<feature type="compositionally biased region" description="Polar residues" evidence="1">
    <location>
        <begin position="36"/>
        <end position="67"/>
    </location>
</feature>
<sequence>NFDSVENPTESTTFESNADTPVDTFAGTNIGAETLGKSTSNTADCANTRVPSHTGNASENVGGSTQAKVDFVNENTEGVKDNVVPGTPENASGPEKDRSPENVMPGDASDTNT</sequence>
<dbReference type="Proteomes" id="UP000265520">
    <property type="component" value="Unassembled WGS sequence"/>
</dbReference>
<feature type="region of interest" description="Disordered" evidence="1">
    <location>
        <begin position="1"/>
        <end position="113"/>
    </location>
</feature>
<feature type="non-terminal residue" evidence="2">
    <location>
        <position position="113"/>
    </location>
</feature>
<accession>A0A392S2Z4</accession>
<dbReference type="EMBL" id="LXQA010315078">
    <property type="protein sequence ID" value="MCI43271.1"/>
    <property type="molecule type" value="Genomic_DNA"/>
</dbReference>
<proteinExistence type="predicted"/>
<feature type="non-terminal residue" evidence="2">
    <location>
        <position position="1"/>
    </location>
</feature>
<dbReference type="AlphaFoldDB" id="A0A392S2Z4"/>
<comment type="caution">
    <text evidence="2">The sequence shown here is derived from an EMBL/GenBank/DDBJ whole genome shotgun (WGS) entry which is preliminary data.</text>
</comment>
<organism evidence="2 3">
    <name type="scientific">Trifolium medium</name>
    <dbReference type="NCBI Taxonomy" id="97028"/>
    <lineage>
        <taxon>Eukaryota</taxon>
        <taxon>Viridiplantae</taxon>
        <taxon>Streptophyta</taxon>
        <taxon>Embryophyta</taxon>
        <taxon>Tracheophyta</taxon>
        <taxon>Spermatophyta</taxon>
        <taxon>Magnoliopsida</taxon>
        <taxon>eudicotyledons</taxon>
        <taxon>Gunneridae</taxon>
        <taxon>Pentapetalae</taxon>
        <taxon>rosids</taxon>
        <taxon>fabids</taxon>
        <taxon>Fabales</taxon>
        <taxon>Fabaceae</taxon>
        <taxon>Papilionoideae</taxon>
        <taxon>50 kb inversion clade</taxon>
        <taxon>NPAAA clade</taxon>
        <taxon>Hologalegina</taxon>
        <taxon>IRL clade</taxon>
        <taxon>Trifolieae</taxon>
        <taxon>Trifolium</taxon>
    </lineage>
</organism>
<evidence type="ECO:0000313" key="2">
    <source>
        <dbReference type="EMBL" id="MCI43271.1"/>
    </source>
</evidence>
<reference evidence="2 3" key="1">
    <citation type="journal article" date="2018" name="Front. Plant Sci.">
        <title>Red Clover (Trifolium pratense) and Zigzag Clover (T. medium) - A Picture of Genomic Similarities and Differences.</title>
        <authorList>
            <person name="Dluhosova J."/>
            <person name="Istvanek J."/>
            <person name="Nedelnik J."/>
            <person name="Repkova J."/>
        </authorList>
    </citation>
    <scope>NUCLEOTIDE SEQUENCE [LARGE SCALE GENOMIC DNA]</scope>
    <source>
        <strain evidence="3">cv. 10/8</strain>
        <tissue evidence="2">Leaf</tissue>
    </source>
</reference>
<evidence type="ECO:0000313" key="3">
    <source>
        <dbReference type="Proteomes" id="UP000265520"/>
    </source>
</evidence>
<evidence type="ECO:0000256" key="1">
    <source>
        <dbReference type="SAM" id="MobiDB-lite"/>
    </source>
</evidence>
<name>A0A392S2Z4_9FABA</name>
<feature type="compositionally biased region" description="Polar residues" evidence="1">
    <location>
        <begin position="1"/>
        <end position="19"/>
    </location>
</feature>